<sequence>MSQRKDRKEQIPPPQIPKWKGDVQTKPQRDQQQQRSQGPIGQSALQHQAQLDSVFMVLEENIISFVKNELKKFQRALSSDHPECLDSQKEAEDKEQWKSREAFLKITLHFLRGMKKEELADCLQSSKKI</sequence>
<evidence type="ECO:0000313" key="3">
    <source>
        <dbReference type="Proteomes" id="UP001178508"/>
    </source>
</evidence>
<protein>
    <submittedName>
        <fullName evidence="2">Uncharacterized protein LOC117808716</fullName>
    </submittedName>
</protein>
<evidence type="ECO:0000256" key="1">
    <source>
        <dbReference type="SAM" id="MobiDB-lite"/>
    </source>
</evidence>
<feature type="compositionally biased region" description="Basic and acidic residues" evidence="1">
    <location>
        <begin position="19"/>
        <end position="29"/>
    </location>
</feature>
<organism evidence="2 3">
    <name type="scientific">Xyrichtys novacula</name>
    <name type="common">Pearly razorfish</name>
    <name type="synonym">Hemipteronotus novacula</name>
    <dbReference type="NCBI Taxonomy" id="13765"/>
    <lineage>
        <taxon>Eukaryota</taxon>
        <taxon>Metazoa</taxon>
        <taxon>Chordata</taxon>
        <taxon>Craniata</taxon>
        <taxon>Vertebrata</taxon>
        <taxon>Euteleostomi</taxon>
        <taxon>Actinopterygii</taxon>
        <taxon>Neopterygii</taxon>
        <taxon>Teleostei</taxon>
        <taxon>Neoteleostei</taxon>
        <taxon>Acanthomorphata</taxon>
        <taxon>Eupercaria</taxon>
        <taxon>Labriformes</taxon>
        <taxon>Labridae</taxon>
        <taxon>Xyrichtys</taxon>
    </lineage>
</organism>
<dbReference type="Proteomes" id="UP001178508">
    <property type="component" value="Chromosome 17"/>
</dbReference>
<gene>
    <name evidence="2" type="ORF">XNOV1_A004124</name>
</gene>
<feature type="compositionally biased region" description="Low complexity" evidence="1">
    <location>
        <begin position="30"/>
        <end position="43"/>
    </location>
</feature>
<dbReference type="EMBL" id="OY660880">
    <property type="protein sequence ID" value="CAJ1077776.1"/>
    <property type="molecule type" value="Genomic_DNA"/>
</dbReference>
<accession>A0AAV1GYB3</accession>
<evidence type="ECO:0000313" key="2">
    <source>
        <dbReference type="EMBL" id="CAJ1077776.1"/>
    </source>
</evidence>
<keyword evidence="3" id="KW-1185">Reference proteome</keyword>
<proteinExistence type="predicted"/>
<name>A0AAV1GYB3_XYRNO</name>
<feature type="compositionally biased region" description="Basic and acidic residues" evidence="1">
    <location>
        <begin position="1"/>
        <end position="10"/>
    </location>
</feature>
<reference evidence="2" key="1">
    <citation type="submission" date="2023-08" db="EMBL/GenBank/DDBJ databases">
        <authorList>
            <person name="Alioto T."/>
            <person name="Alioto T."/>
            <person name="Gomez Garrido J."/>
        </authorList>
    </citation>
    <scope>NUCLEOTIDE SEQUENCE</scope>
</reference>
<feature type="region of interest" description="Disordered" evidence="1">
    <location>
        <begin position="1"/>
        <end position="45"/>
    </location>
</feature>
<dbReference type="AlphaFoldDB" id="A0AAV1GYB3"/>